<evidence type="ECO:0000313" key="11">
    <source>
        <dbReference type="EMBL" id="QOT77172.1"/>
    </source>
</evidence>
<dbReference type="EMBL" id="CP062803">
    <property type="protein sequence ID" value="QOT77172.1"/>
    <property type="molecule type" value="Genomic_DNA"/>
</dbReference>
<dbReference type="PANTHER" id="PTHR30404">
    <property type="entry name" value="N-ACETYLMURAMOYL-L-ALANINE AMIDASE"/>
    <property type="match status" value="1"/>
</dbReference>
<keyword evidence="7" id="KW-0378">Hydrolase</keyword>
<evidence type="ECO:0000256" key="6">
    <source>
        <dbReference type="ARBA" id="ARBA00022764"/>
    </source>
</evidence>
<keyword evidence="6" id="KW-0574">Periplasm</keyword>
<dbReference type="PANTHER" id="PTHR30404:SF0">
    <property type="entry name" value="N-ACETYLMURAMOYL-L-ALANINE AMIDASE AMIC"/>
    <property type="match status" value="1"/>
</dbReference>
<evidence type="ECO:0000256" key="3">
    <source>
        <dbReference type="ARBA" id="ARBA00010860"/>
    </source>
</evidence>
<protein>
    <recommendedName>
        <fullName evidence="9">N-acetylmuramoyl-L-alanine amidase AmiC</fullName>
        <ecNumber evidence="4">3.5.1.28</ecNumber>
    </recommendedName>
</protein>
<dbReference type="EC" id="3.5.1.28" evidence="4"/>
<evidence type="ECO:0000256" key="7">
    <source>
        <dbReference type="ARBA" id="ARBA00022801"/>
    </source>
</evidence>
<feature type="compositionally biased region" description="Pro residues" evidence="10">
    <location>
        <begin position="227"/>
        <end position="241"/>
    </location>
</feature>
<evidence type="ECO:0000256" key="4">
    <source>
        <dbReference type="ARBA" id="ARBA00011901"/>
    </source>
</evidence>
<sequence>MLIKRLATDRPDDIQLARRKWLAQCLKAGAGSVVLTLAGPQIAFGAGIVAVRVWPAEEYTRVTIESDEPLAAVHQMIHGPDRLVVDIDGLDLSPTLRELVAKITSNDPYIQTVRVGQNRPRVVRLVFDLKENVSPQVFTLAPIGSYRNRLVFDLYPVNPPDPLWTLVRDTEDKQRRFAATQPPAGADGVSGAPASGEEDAIGALVRKFEDKGANPVPALPPMAAVKPRPPAPSSPAVPSAPPLAQNNPPAALPANNPPADRSFKMRRLLTVAIDPGHGGEDPGATGASGSREKDVVLQIAQRLRAKIDSQPNMRAMMTRDADFFVPLNVRVQKARRVQADLFVSIHADAFLSPEAKGASVFALSERGASSTAARWMANKENASDLIGGANMGNKDAQVARVLLDLSTTAQINDSLQVGKAVLAEIGGVNRLHKGSVEQAGFAVLKAPDIPSILVETAFISNPEEERKLNDESHQEQLANAILRGIKNYFARNPPLAKNPSV</sequence>
<dbReference type="SMART" id="SM00646">
    <property type="entry name" value="Ami_3"/>
    <property type="match status" value="1"/>
</dbReference>
<evidence type="ECO:0000256" key="10">
    <source>
        <dbReference type="SAM" id="MobiDB-lite"/>
    </source>
</evidence>
<proteinExistence type="inferred from homology"/>
<evidence type="ECO:0000256" key="8">
    <source>
        <dbReference type="ARBA" id="ARBA00023316"/>
    </source>
</evidence>
<name>A0A643FPR3_9BURK</name>
<dbReference type="SUPFAM" id="SSF53187">
    <property type="entry name" value="Zn-dependent exopeptidases"/>
    <property type="match status" value="1"/>
</dbReference>
<feature type="region of interest" description="Disordered" evidence="10">
    <location>
        <begin position="215"/>
        <end position="260"/>
    </location>
</feature>
<evidence type="ECO:0000256" key="5">
    <source>
        <dbReference type="ARBA" id="ARBA00022729"/>
    </source>
</evidence>
<dbReference type="AlphaFoldDB" id="A0A643FPR3"/>
<dbReference type="InterPro" id="IPR002508">
    <property type="entry name" value="MurNAc-LAA_cat"/>
</dbReference>
<dbReference type="CDD" id="cd02696">
    <property type="entry name" value="MurNAc-LAA"/>
    <property type="match status" value="1"/>
</dbReference>
<dbReference type="Pfam" id="PF01520">
    <property type="entry name" value="Amidase_3"/>
    <property type="match status" value="1"/>
</dbReference>
<dbReference type="GO" id="GO:0008745">
    <property type="term" value="F:N-acetylmuramoyl-L-alanine amidase activity"/>
    <property type="evidence" value="ECO:0007669"/>
    <property type="project" value="UniProtKB-EC"/>
</dbReference>
<dbReference type="GO" id="GO:0030288">
    <property type="term" value="C:outer membrane-bounded periplasmic space"/>
    <property type="evidence" value="ECO:0007669"/>
    <property type="project" value="TreeGrafter"/>
</dbReference>
<evidence type="ECO:0000313" key="12">
    <source>
        <dbReference type="Proteomes" id="UP000397656"/>
    </source>
</evidence>
<evidence type="ECO:0000256" key="9">
    <source>
        <dbReference type="ARBA" id="ARBA00074581"/>
    </source>
</evidence>
<dbReference type="RefSeq" id="WP_150988779.1">
    <property type="nucleotide sequence ID" value="NZ_CP062803.1"/>
</dbReference>
<comment type="similarity">
    <text evidence="3">Belongs to the N-acetylmuramoyl-L-alanine amidase 3 family.</text>
</comment>
<evidence type="ECO:0000256" key="1">
    <source>
        <dbReference type="ARBA" id="ARBA00001561"/>
    </source>
</evidence>
<evidence type="ECO:0000256" key="2">
    <source>
        <dbReference type="ARBA" id="ARBA00004418"/>
    </source>
</evidence>
<dbReference type="Gene3D" id="2.60.40.3500">
    <property type="match status" value="1"/>
</dbReference>
<feature type="compositionally biased region" description="Low complexity" evidence="10">
    <location>
        <begin position="242"/>
        <end position="259"/>
    </location>
</feature>
<dbReference type="GeneID" id="98399966"/>
<dbReference type="Pfam" id="PF11741">
    <property type="entry name" value="AMIN"/>
    <property type="match status" value="1"/>
</dbReference>
<dbReference type="Gene3D" id="3.40.630.40">
    <property type="entry name" value="Zn-dependent exopeptidases"/>
    <property type="match status" value="1"/>
</dbReference>
<dbReference type="InterPro" id="IPR021731">
    <property type="entry name" value="AMIN_dom"/>
</dbReference>
<dbReference type="InterPro" id="IPR050695">
    <property type="entry name" value="N-acetylmuramoyl_amidase_3"/>
</dbReference>
<accession>A0A643FPR3</accession>
<keyword evidence="8" id="KW-0961">Cell wall biogenesis/degradation</keyword>
<dbReference type="FunFam" id="3.40.630.40:FF:000001">
    <property type="entry name" value="N-acetylmuramoyl-L-alanine amidase"/>
    <property type="match status" value="1"/>
</dbReference>
<keyword evidence="5" id="KW-0732">Signal</keyword>
<dbReference type="Proteomes" id="UP000397656">
    <property type="component" value="Chromosome 1"/>
</dbReference>
<dbReference type="GO" id="GO:0009253">
    <property type="term" value="P:peptidoglycan catabolic process"/>
    <property type="evidence" value="ECO:0007669"/>
    <property type="project" value="InterPro"/>
</dbReference>
<reference evidence="11 12" key="1">
    <citation type="submission" date="2020-10" db="EMBL/GenBank/DDBJ databases">
        <title>Complete genome sequence of Cupriavidus basilensis CCUG 49340T.</title>
        <authorList>
            <person name="Salva-Serra F."/>
            <person name="Donoso R.A."/>
            <person name="Cho K.H."/>
            <person name="Yoo J.A."/>
            <person name="Lee K."/>
            <person name="Yoon S.-H."/>
            <person name="Perez-Pantoja D."/>
            <person name="Moore E.R.B."/>
        </authorList>
    </citation>
    <scope>NUCLEOTIDE SEQUENCE [LARGE SCALE GENOMIC DNA]</scope>
    <source>
        <strain evidence="12">CCUG 49340</strain>
    </source>
</reference>
<organism evidence="11 12">
    <name type="scientific">Cupriavidus basilensis</name>
    <dbReference type="NCBI Taxonomy" id="68895"/>
    <lineage>
        <taxon>Bacteria</taxon>
        <taxon>Pseudomonadati</taxon>
        <taxon>Pseudomonadota</taxon>
        <taxon>Betaproteobacteria</taxon>
        <taxon>Burkholderiales</taxon>
        <taxon>Burkholderiaceae</taxon>
        <taxon>Cupriavidus</taxon>
    </lineage>
</organism>
<dbReference type="GO" id="GO:0071555">
    <property type="term" value="P:cell wall organization"/>
    <property type="evidence" value="ECO:0007669"/>
    <property type="project" value="UniProtKB-KW"/>
</dbReference>
<comment type="subcellular location">
    <subcellularLocation>
        <location evidence="2">Periplasm</location>
    </subcellularLocation>
</comment>
<gene>
    <name evidence="11" type="ORF">F7R26_003565</name>
</gene>
<comment type="catalytic activity">
    <reaction evidence="1">
        <text>Hydrolyzes the link between N-acetylmuramoyl residues and L-amino acid residues in certain cell-wall glycopeptides.</text>
        <dbReference type="EC" id="3.5.1.28"/>
    </reaction>
</comment>